<gene>
    <name evidence="3" type="ORF">GCM10009827_097170</name>
</gene>
<dbReference type="RefSeq" id="WP_344511768.1">
    <property type="nucleotide sequence ID" value="NZ_BAAAQD010000029.1"/>
</dbReference>
<dbReference type="InterPro" id="IPR011704">
    <property type="entry name" value="ATPase_dyneun-rel_AAA"/>
</dbReference>
<dbReference type="SMART" id="SM00382">
    <property type="entry name" value="AAA"/>
    <property type="match status" value="1"/>
</dbReference>
<sequence>MTDSRLQYHRLFDPGKATPPERADGGKGFGDHRETSAYVYTEAVILAVNVALATARPLLVRGAAGSGKSSLAADVAARKQWDLYSEVISSRTEAKDLLWRFDALRRLRDAQAGDLAEDQRRYIRPGVLWHAFDPASAAGFGPTSGARPVTGAGGAVVLLDEIDKAEPDTPNDLLVPLGAGTFTVTDLEPALDVSVQRAQQPLIIITTNEERDLPQAFVRRCVVLHLPPPGPDRLVAIAAAHFGKQGRKLHQRLALYFEEARGRAESAGVAPPSTAEFLDALAASRELRIEDDGPEWQALMRATLTKWLPDAGTP</sequence>
<dbReference type="PANTHER" id="PTHR42759:SF1">
    <property type="entry name" value="MAGNESIUM-CHELATASE SUBUNIT CHLD"/>
    <property type="match status" value="1"/>
</dbReference>
<dbReference type="InterPro" id="IPR003593">
    <property type="entry name" value="AAA+_ATPase"/>
</dbReference>
<dbReference type="Pfam" id="PF07728">
    <property type="entry name" value="AAA_5"/>
    <property type="match status" value="1"/>
</dbReference>
<dbReference type="InterPro" id="IPR050764">
    <property type="entry name" value="CbbQ/NirQ/NorQ/GpvN"/>
</dbReference>
<dbReference type="Gene3D" id="3.40.50.300">
    <property type="entry name" value="P-loop containing nucleotide triphosphate hydrolases"/>
    <property type="match status" value="1"/>
</dbReference>
<evidence type="ECO:0000259" key="2">
    <source>
        <dbReference type="SMART" id="SM00382"/>
    </source>
</evidence>
<dbReference type="Proteomes" id="UP001501470">
    <property type="component" value="Unassembled WGS sequence"/>
</dbReference>
<feature type="compositionally biased region" description="Basic and acidic residues" evidence="1">
    <location>
        <begin position="19"/>
        <end position="29"/>
    </location>
</feature>
<keyword evidence="4" id="KW-1185">Reference proteome</keyword>
<comment type="caution">
    <text evidence="3">The sequence shown here is derived from an EMBL/GenBank/DDBJ whole genome shotgun (WGS) entry which is preliminary data.</text>
</comment>
<protein>
    <submittedName>
        <fullName evidence="3">MoxR family ATPase</fullName>
    </submittedName>
</protein>
<feature type="region of interest" description="Disordered" evidence="1">
    <location>
        <begin position="1"/>
        <end position="29"/>
    </location>
</feature>
<feature type="domain" description="AAA+ ATPase" evidence="2">
    <location>
        <begin position="54"/>
        <end position="230"/>
    </location>
</feature>
<name>A0ABN2CKZ8_9ACTN</name>
<dbReference type="PANTHER" id="PTHR42759">
    <property type="entry name" value="MOXR FAMILY PROTEIN"/>
    <property type="match status" value="1"/>
</dbReference>
<dbReference type="InterPro" id="IPR027417">
    <property type="entry name" value="P-loop_NTPase"/>
</dbReference>
<organism evidence="3 4">
    <name type="scientific">Dactylosporangium maewongense</name>
    <dbReference type="NCBI Taxonomy" id="634393"/>
    <lineage>
        <taxon>Bacteria</taxon>
        <taxon>Bacillati</taxon>
        <taxon>Actinomycetota</taxon>
        <taxon>Actinomycetes</taxon>
        <taxon>Micromonosporales</taxon>
        <taxon>Micromonosporaceae</taxon>
        <taxon>Dactylosporangium</taxon>
    </lineage>
</organism>
<dbReference type="EMBL" id="BAAAQD010000029">
    <property type="protein sequence ID" value="GAA1560477.1"/>
    <property type="molecule type" value="Genomic_DNA"/>
</dbReference>
<dbReference type="SUPFAM" id="SSF52540">
    <property type="entry name" value="P-loop containing nucleoside triphosphate hydrolases"/>
    <property type="match status" value="1"/>
</dbReference>
<proteinExistence type="predicted"/>
<accession>A0ABN2CKZ8</accession>
<evidence type="ECO:0000313" key="3">
    <source>
        <dbReference type="EMBL" id="GAA1560477.1"/>
    </source>
</evidence>
<evidence type="ECO:0000256" key="1">
    <source>
        <dbReference type="SAM" id="MobiDB-lite"/>
    </source>
</evidence>
<reference evidence="3 4" key="1">
    <citation type="journal article" date="2019" name="Int. J. Syst. Evol. Microbiol.">
        <title>The Global Catalogue of Microorganisms (GCM) 10K type strain sequencing project: providing services to taxonomists for standard genome sequencing and annotation.</title>
        <authorList>
            <consortium name="The Broad Institute Genomics Platform"/>
            <consortium name="The Broad Institute Genome Sequencing Center for Infectious Disease"/>
            <person name="Wu L."/>
            <person name="Ma J."/>
        </authorList>
    </citation>
    <scope>NUCLEOTIDE SEQUENCE [LARGE SCALE GENOMIC DNA]</scope>
    <source>
        <strain evidence="3 4">JCM 15933</strain>
    </source>
</reference>
<evidence type="ECO:0000313" key="4">
    <source>
        <dbReference type="Proteomes" id="UP001501470"/>
    </source>
</evidence>